<evidence type="ECO:0000313" key="2">
    <source>
        <dbReference type="Proteomes" id="UP000001591"/>
    </source>
</evidence>
<dbReference type="STRING" id="414684.RC1_2203"/>
<organism evidence="1 2">
    <name type="scientific">Rhodospirillum centenum (strain ATCC 51521 / SW)</name>
    <dbReference type="NCBI Taxonomy" id="414684"/>
    <lineage>
        <taxon>Bacteria</taxon>
        <taxon>Pseudomonadati</taxon>
        <taxon>Pseudomonadota</taxon>
        <taxon>Alphaproteobacteria</taxon>
        <taxon>Rhodospirillales</taxon>
        <taxon>Rhodospirillaceae</taxon>
        <taxon>Rhodospirillum</taxon>
    </lineage>
</organism>
<dbReference type="EMBL" id="CP000613">
    <property type="protein sequence ID" value="ACI99590.1"/>
    <property type="molecule type" value="Genomic_DNA"/>
</dbReference>
<keyword evidence="2" id="KW-1185">Reference proteome</keyword>
<evidence type="ECO:0000313" key="1">
    <source>
        <dbReference type="EMBL" id="ACI99590.1"/>
    </source>
</evidence>
<protein>
    <submittedName>
        <fullName evidence="1">Uncharacterized protein</fullName>
    </submittedName>
</protein>
<dbReference type="AlphaFoldDB" id="B6IP88"/>
<reference evidence="1 2" key="1">
    <citation type="journal article" date="2010" name="BMC Genomics">
        <title>Metabolic flexibility revealed in the genome of the cyst-forming alpha-1 proteobacterium Rhodospirillum centenum.</title>
        <authorList>
            <person name="Lu Y.K."/>
            <person name="Marden J."/>
            <person name="Han M."/>
            <person name="Swingley W.D."/>
            <person name="Mastrian S.D."/>
            <person name="Chowdhury S.R."/>
            <person name="Hao J."/>
            <person name="Helmy T."/>
            <person name="Kim S."/>
            <person name="Kurdoglu A.A."/>
            <person name="Matthies H.J."/>
            <person name="Rollo D."/>
            <person name="Stothard P."/>
            <person name="Blankenship R.E."/>
            <person name="Bauer C.E."/>
            <person name="Touchman J.W."/>
        </authorList>
    </citation>
    <scope>NUCLEOTIDE SEQUENCE [LARGE SCALE GENOMIC DNA]</scope>
    <source>
        <strain evidence="2">ATCC 51521 / SW</strain>
    </source>
</reference>
<proteinExistence type="predicted"/>
<sequence length="45" mass="4910">MPSGAAASGLARIRKCQTEKRQCAKLADWRRAVARGVIPWTVTVV</sequence>
<gene>
    <name evidence="1" type="ordered locus">RC1_2203</name>
</gene>
<accession>B6IP88</accession>
<name>B6IP88_RHOCS</name>
<dbReference type="KEGG" id="rce:RC1_2203"/>
<dbReference type="Proteomes" id="UP000001591">
    <property type="component" value="Chromosome"/>
</dbReference>
<dbReference type="HOGENOM" id="CLU_3204523_0_0_5"/>